<keyword evidence="9" id="KW-0460">Magnesium</keyword>
<dbReference type="Gene3D" id="3.40.50.1220">
    <property type="entry name" value="TPP-binding domain"/>
    <property type="match status" value="1"/>
</dbReference>
<dbReference type="PROSITE" id="PS00187">
    <property type="entry name" value="TPP_ENZYMES"/>
    <property type="match status" value="1"/>
</dbReference>
<comment type="cofactor">
    <cofactor evidence="9">
        <name>Mg(2+)</name>
        <dbReference type="ChEBI" id="CHEBI:18420"/>
    </cofactor>
    <text evidence="9">Binds 1 Mg(2+) ion per subunit.</text>
</comment>
<comment type="caution">
    <text evidence="13">The sequence shown here is derived from an EMBL/GenBank/DDBJ whole genome shotgun (WGS) entry which is preliminary data.</text>
</comment>
<dbReference type="EC" id="2.2.1.6" evidence="4 9"/>
<dbReference type="Pfam" id="PF02776">
    <property type="entry name" value="TPP_enzyme_N"/>
    <property type="match status" value="1"/>
</dbReference>
<dbReference type="InterPro" id="IPR045229">
    <property type="entry name" value="TPP_enz"/>
</dbReference>
<dbReference type="CDD" id="cd07035">
    <property type="entry name" value="TPP_PYR_POX_like"/>
    <property type="match status" value="1"/>
</dbReference>
<evidence type="ECO:0000259" key="11">
    <source>
        <dbReference type="Pfam" id="PF02775"/>
    </source>
</evidence>
<evidence type="ECO:0000256" key="6">
    <source>
        <dbReference type="ARBA" id="ARBA00023052"/>
    </source>
</evidence>
<dbReference type="Proteomes" id="UP001565220">
    <property type="component" value="Unassembled WGS sequence"/>
</dbReference>
<dbReference type="InterPro" id="IPR000399">
    <property type="entry name" value="TPP-bd_CS"/>
</dbReference>
<dbReference type="SUPFAM" id="SSF52518">
    <property type="entry name" value="Thiamin diphosphate-binding fold (THDP-binding)"/>
    <property type="match status" value="2"/>
</dbReference>
<dbReference type="SUPFAM" id="SSF52467">
    <property type="entry name" value="DHS-like NAD/FAD-binding domain"/>
    <property type="match status" value="1"/>
</dbReference>
<evidence type="ECO:0000256" key="7">
    <source>
        <dbReference type="ARBA" id="ARBA00023304"/>
    </source>
</evidence>
<comment type="pathway">
    <text evidence="2 9">Amino-acid biosynthesis; L-valine biosynthesis; L-valine from pyruvate: step 1/4.</text>
</comment>
<keyword evidence="14" id="KW-1185">Reference proteome</keyword>
<reference evidence="13 14" key="1">
    <citation type="submission" date="2024-08" db="EMBL/GenBank/DDBJ databases">
        <title>Clostridium lapicellarii sp. nov., and Clostridium renhuaiense sp. nov., two species isolated from the mud in a fermentation cellar used for producing sauce-flavour Chinese liquors.</title>
        <authorList>
            <person name="Yang F."/>
            <person name="Wang H."/>
            <person name="Chen L.Q."/>
            <person name="Zhou N."/>
            <person name="Lu J.J."/>
            <person name="Pu X.X."/>
            <person name="Wan B."/>
            <person name="Wang L."/>
            <person name="Liu S.J."/>
        </authorList>
    </citation>
    <scope>NUCLEOTIDE SEQUENCE [LARGE SCALE GENOMIC DNA]</scope>
    <source>
        <strain evidence="13 14">MT-113</strain>
    </source>
</reference>
<evidence type="ECO:0000256" key="4">
    <source>
        <dbReference type="ARBA" id="ARBA00013145"/>
    </source>
</evidence>
<dbReference type="EMBL" id="JBGFFE010000009">
    <property type="protein sequence ID" value="MEY8763547.1"/>
    <property type="molecule type" value="Genomic_DNA"/>
</dbReference>
<dbReference type="InterPro" id="IPR012001">
    <property type="entry name" value="Thiamin_PyroP_enz_TPP-bd_dom"/>
</dbReference>
<dbReference type="InterPro" id="IPR012000">
    <property type="entry name" value="Thiamin_PyroP_enz_cen_dom"/>
</dbReference>
<dbReference type="InterPro" id="IPR012846">
    <property type="entry name" value="Acetolactate_synth_lsu"/>
</dbReference>
<comment type="similarity">
    <text evidence="3 9">Belongs to the TPP enzyme family.</text>
</comment>
<proteinExistence type="inferred from homology"/>
<evidence type="ECO:0000256" key="9">
    <source>
        <dbReference type="RuleBase" id="RU003591"/>
    </source>
</evidence>
<gene>
    <name evidence="13" type="primary">ilvB</name>
    <name evidence="13" type="ORF">AB8S09_07835</name>
</gene>
<dbReference type="Pfam" id="PF00205">
    <property type="entry name" value="TPP_enzyme_M"/>
    <property type="match status" value="1"/>
</dbReference>
<dbReference type="InterPro" id="IPR011766">
    <property type="entry name" value="TPP_enzyme_TPP-bd"/>
</dbReference>
<evidence type="ECO:0000313" key="13">
    <source>
        <dbReference type="EMBL" id="MEY8763547.1"/>
    </source>
</evidence>
<evidence type="ECO:0000256" key="5">
    <source>
        <dbReference type="ARBA" id="ARBA00022605"/>
    </source>
</evidence>
<evidence type="ECO:0000259" key="12">
    <source>
        <dbReference type="Pfam" id="PF02776"/>
    </source>
</evidence>
<dbReference type="InterPro" id="IPR029061">
    <property type="entry name" value="THDP-binding"/>
</dbReference>
<dbReference type="RefSeq" id="WP_369868869.1">
    <property type="nucleotide sequence ID" value="NZ_JBGFFE010000009.1"/>
</dbReference>
<comment type="pathway">
    <text evidence="1 9">Amino-acid biosynthesis; L-isoleucine biosynthesis; L-isoleucine from 2-oxobutanoate: step 1/4.</text>
</comment>
<evidence type="ECO:0000313" key="14">
    <source>
        <dbReference type="Proteomes" id="UP001565220"/>
    </source>
</evidence>
<evidence type="ECO:0000256" key="8">
    <source>
        <dbReference type="ARBA" id="ARBA00048670"/>
    </source>
</evidence>
<dbReference type="Gene3D" id="3.40.50.970">
    <property type="match status" value="2"/>
</dbReference>
<protein>
    <recommendedName>
        <fullName evidence="4 9">Acetolactate synthase</fullName>
        <ecNumber evidence="4 9">2.2.1.6</ecNumber>
    </recommendedName>
</protein>
<dbReference type="PANTHER" id="PTHR18968:SF13">
    <property type="entry name" value="ACETOLACTATE SYNTHASE CATALYTIC SUBUNIT, MITOCHONDRIAL"/>
    <property type="match status" value="1"/>
</dbReference>
<dbReference type="InterPro" id="IPR029035">
    <property type="entry name" value="DHS-like_NAD/FAD-binding_dom"/>
</dbReference>
<comment type="catalytic activity">
    <reaction evidence="8 9">
        <text>2 pyruvate + H(+) = (2S)-2-acetolactate + CO2</text>
        <dbReference type="Rhea" id="RHEA:25249"/>
        <dbReference type="ChEBI" id="CHEBI:15361"/>
        <dbReference type="ChEBI" id="CHEBI:15378"/>
        <dbReference type="ChEBI" id="CHEBI:16526"/>
        <dbReference type="ChEBI" id="CHEBI:58476"/>
        <dbReference type="EC" id="2.2.1.6"/>
    </reaction>
</comment>
<evidence type="ECO:0000256" key="2">
    <source>
        <dbReference type="ARBA" id="ARBA00005025"/>
    </source>
</evidence>
<keyword evidence="7 9" id="KW-0100">Branched-chain amino acid biosynthesis</keyword>
<keyword evidence="5 9" id="KW-0028">Amino-acid biosynthesis</keyword>
<sequence>MKSAEIIMQCLKKENVRVVFGYPGATVIPIYEALRKSDIEHVLVRQEQAAGHAASGYARATGKVGVCIVTSGPGASNIITGIAAAYMDSIPMVVITGQVKSSLIGRDVFQELDITGAAESFTKYNFLVKKAEYIPKIMKEAFYIARTGRKGPVLIDIPVDIMDEDIDDFEYPQTVDIRGYKPTTEGHVGQIRKIVDRIKNSRRPIICAGGGVILSNAEKQLREFVEKSHIPVVNTLMGKGAMNEDSNYYIGFIGTHGFDYANRAVESADVLILIGSRASDRTTCGIGSRFAAEADIIHIDIDPAEIDKNLNADIPVVGDIKIILEKLSRMICPLDTEKWIYKIKEWSENSDPDENSTEKVNPKIILNKISDLLENDVILTADVGQNQIWCARNFKILGDRKFFTSGGLGTMGYSIPAAIGAKIGCPDKRVVAFVGDGGFQMSMFELGTILEKRINIIIVLLNNSGLGLVREIQRNNHFEEFEVNFEANPDFVKLAGAYGLLARRVENNVEFKKAFQEALYSDKTFLIECIVDPLENTF</sequence>
<name>A0ABV4DXS8_9CLOT</name>
<dbReference type="PANTHER" id="PTHR18968">
    <property type="entry name" value="THIAMINE PYROPHOSPHATE ENZYMES"/>
    <property type="match status" value="1"/>
</dbReference>
<evidence type="ECO:0000256" key="3">
    <source>
        <dbReference type="ARBA" id="ARBA00007812"/>
    </source>
</evidence>
<keyword evidence="6 9" id="KW-0786">Thiamine pyrophosphate</keyword>
<comment type="cofactor">
    <cofactor evidence="9">
        <name>thiamine diphosphate</name>
        <dbReference type="ChEBI" id="CHEBI:58937"/>
    </cofactor>
    <text evidence="9">Binds 1 thiamine pyrophosphate per subunit.</text>
</comment>
<dbReference type="NCBIfam" id="TIGR00118">
    <property type="entry name" value="acolac_lg"/>
    <property type="match status" value="1"/>
</dbReference>
<evidence type="ECO:0000259" key="10">
    <source>
        <dbReference type="Pfam" id="PF00205"/>
    </source>
</evidence>
<organism evidence="13 14">
    <name type="scientific">Clostridium lapidicellarium</name>
    <dbReference type="NCBI Taxonomy" id="3240931"/>
    <lineage>
        <taxon>Bacteria</taxon>
        <taxon>Bacillati</taxon>
        <taxon>Bacillota</taxon>
        <taxon>Clostridia</taxon>
        <taxon>Eubacteriales</taxon>
        <taxon>Clostridiaceae</taxon>
        <taxon>Clostridium</taxon>
    </lineage>
</organism>
<feature type="domain" description="Thiamine pyrophosphate enzyme central" evidence="10">
    <location>
        <begin position="191"/>
        <end position="327"/>
    </location>
</feature>
<dbReference type="Pfam" id="PF02775">
    <property type="entry name" value="TPP_enzyme_C"/>
    <property type="match status" value="1"/>
</dbReference>
<feature type="domain" description="Thiamine pyrophosphate enzyme N-terminal TPP-binding" evidence="12">
    <location>
        <begin position="1"/>
        <end position="115"/>
    </location>
</feature>
<keyword evidence="9 13" id="KW-0808">Transferase</keyword>
<keyword evidence="9" id="KW-0479">Metal-binding</keyword>
<feature type="domain" description="Thiamine pyrophosphate enzyme TPP-binding" evidence="11">
    <location>
        <begin position="382"/>
        <end position="529"/>
    </location>
</feature>
<dbReference type="GO" id="GO:0003984">
    <property type="term" value="F:acetolactate synthase activity"/>
    <property type="evidence" value="ECO:0007669"/>
    <property type="project" value="UniProtKB-EC"/>
</dbReference>
<evidence type="ECO:0000256" key="1">
    <source>
        <dbReference type="ARBA" id="ARBA00004974"/>
    </source>
</evidence>
<accession>A0ABV4DXS8</accession>